<dbReference type="CDD" id="cd02231">
    <property type="entry name" value="cupin_BLL6423-like"/>
    <property type="match status" value="1"/>
</dbReference>
<dbReference type="SUPFAM" id="SSF51182">
    <property type="entry name" value="RmlC-like cupins"/>
    <property type="match status" value="1"/>
</dbReference>
<organism evidence="2 3">
    <name type="scientific">Polynucleobacter kasalickyi</name>
    <dbReference type="NCBI Taxonomy" id="1938817"/>
    <lineage>
        <taxon>Bacteria</taxon>
        <taxon>Pseudomonadati</taxon>
        <taxon>Pseudomonadota</taxon>
        <taxon>Betaproteobacteria</taxon>
        <taxon>Burkholderiales</taxon>
        <taxon>Burkholderiaceae</taxon>
        <taxon>Polynucleobacter</taxon>
    </lineage>
</organism>
<dbReference type="PANTHER" id="PTHR36156">
    <property type="entry name" value="SLR2101 PROTEIN"/>
    <property type="match status" value="1"/>
</dbReference>
<sequence>MSGFVRRVVTGHDENGKGVVISDGPAPYVHSIPIRPGYFSTDIFRTFETPALVKTHQEETTLGPRRQLPTKGGSVLRINHFPPEPNGNEHMDVQTSKALFESLGNAAGSSFEKNGRHPLMHRTETIDYAIILSGEITMLLDDSEVLLKAGDILVQCGTDHAWTNRSNAPCVVAFILIDGQYDETLQNIVQNQEK</sequence>
<dbReference type="Proteomes" id="UP000192708">
    <property type="component" value="Unassembled WGS sequence"/>
</dbReference>
<reference evidence="2 3" key="1">
    <citation type="submission" date="2017-04" db="EMBL/GenBank/DDBJ databases">
        <authorList>
            <person name="Afonso C.L."/>
            <person name="Miller P.J."/>
            <person name="Scott M.A."/>
            <person name="Spackman E."/>
            <person name="Goraichik I."/>
            <person name="Dimitrov K.M."/>
            <person name="Suarez D.L."/>
            <person name="Swayne D.E."/>
        </authorList>
    </citation>
    <scope>NUCLEOTIDE SEQUENCE [LARGE SCALE GENOMIC DNA]</scope>
    <source>
        <strain evidence="2 3">VK13</strain>
    </source>
</reference>
<dbReference type="Gene3D" id="2.20.70.150">
    <property type="match status" value="1"/>
</dbReference>
<dbReference type="STRING" id="1938817.SAMN06296008_103186"/>
<evidence type="ECO:0000313" key="2">
    <source>
        <dbReference type="EMBL" id="SMC37336.1"/>
    </source>
</evidence>
<keyword evidence="3" id="KW-1185">Reference proteome</keyword>
<protein>
    <submittedName>
        <fullName evidence="2">Cupin domain-containing protein</fullName>
    </submittedName>
</protein>
<dbReference type="RefSeq" id="WP_084282900.1">
    <property type="nucleotide sequence ID" value="NZ_FWXJ01000003.1"/>
</dbReference>
<gene>
    <name evidence="2" type="ORF">SAMN06296008_103186</name>
</gene>
<dbReference type="InterPro" id="IPR011051">
    <property type="entry name" value="RmlC_Cupin_sf"/>
</dbReference>
<evidence type="ECO:0000259" key="1">
    <source>
        <dbReference type="Pfam" id="PF07883"/>
    </source>
</evidence>
<dbReference type="PANTHER" id="PTHR36156:SF2">
    <property type="entry name" value="CUPIN TYPE-2 DOMAIN-CONTAINING PROTEIN"/>
    <property type="match status" value="1"/>
</dbReference>
<name>A0A1W1YMI6_9BURK</name>
<dbReference type="OrthoDB" id="713485at2"/>
<proteinExistence type="predicted"/>
<dbReference type="EMBL" id="FWXJ01000003">
    <property type="protein sequence ID" value="SMC37336.1"/>
    <property type="molecule type" value="Genomic_DNA"/>
</dbReference>
<dbReference type="AlphaFoldDB" id="A0A1W1YMI6"/>
<dbReference type="Gene3D" id="2.60.120.10">
    <property type="entry name" value="Jelly Rolls"/>
    <property type="match status" value="1"/>
</dbReference>
<feature type="domain" description="Cupin type-2" evidence="1">
    <location>
        <begin position="113"/>
        <end position="175"/>
    </location>
</feature>
<accession>A0A1W1YMI6</accession>
<evidence type="ECO:0000313" key="3">
    <source>
        <dbReference type="Proteomes" id="UP000192708"/>
    </source>
</evidence>
<dbReference type="InterPro" id="IPR047142">
    <property type="entry name" value="OryJ/VirC-like"/>
</dbReference>
<dbReference type="InterPro" id="IPR014710">
    <property type="entry name" value="RmlC-like_jellyroll"/>
</dbReference>
<dbReference type="Pfam" id="PF07883">
    <property type="entry name" value="Cupin_2"/>
    <property type="match status" value="1"/>
</dbReference>
<dbReference type="InterPro" id="IPR013096">
    <property type="entry name" value="Cupin_2"/>
</dbReference>